<sequence length="62" mass="7099">MGKLDNTKYHIAFDNENSFAYTSHGSKELTKRDFYVKDSNKAYEILTLTDPIPYNVAIAHNS</sequence>
<organism evidence="1 2">
    <name type="scientific">Mycoplasmopsis caviae</name>
    <dbReference type="NCBI Taxonomy" id="55603"/>
    <lineage>
        <taxon>Bacteria</taxon>
        <taxon>Bacillati</taxon>
        <taxon>Mycoplasmatota</taxon>
        <taxon>Mycoplasmoidales</taxon>
        <taxon>Metamycoplasmataceae</taxon>
        <taxon>Mycoplasmopsis</taxon>
    </lineage>
</organism>
<dbReference type="InterPro" id="IPR043099">
    <property type="entry name" value="CypI_dom_I"/>
</dbReference>
<reference evidence="1 2" key="1">
    <citation type="submission" date="2018-12" db="EMBL/GenBank/DDBJ databases">
        <authorList>
            <consortium name="Pathogen Informatics"/>
        </authorList>
    </citation>
    <scope>NUCLEOTIDE SEQUENCE [LARGE SCALE GENOMIC DNA]</scope>
    <source>
        <strain evidence="1 2">NCTC10126</strain>
    </source>
</reference>
<gene>
    <name evidence="1" type="ORF">NCTC10126_01038</name>
</gene>
<evidence type="ECO:0000313" key="2">
    <source>
        <dbReference type="Proteomes" id="UP000280036"/>
    </source>
</evidence>
<dbReference type="Proteomes" id="UP000280036">
    <property type="component" value="Unassembled WGS sequence"/>
</dbReference>
<evidence type="ECO:0000313" key="1">
    <source>
        <dbReference type="EMBL" id="VDR42513.1"/>
    </source>
</evidence>
<dbReference type="EMBL" id="UZVY01000005">
    <property type="protein sequence ID" value="VDR42513.1"/>
    <property type="molecule type" value="Genomic_DNA"/>
</dbReference>
<dbReference type="RefSeq" id="WP_235659580.1">
    <property type="nucleotide sequence ID" value="NZ_UZVY01000005.1"/>
</dbReference>
<dbReference type="Gene3D" id="3.40.190.180">
    <property type="entry name" value="Cypl, domain I"/>
    <property type="match status" value="1"/>
</dbReference>
<name>A0A3P8MFE2_9BACT</name>
<dbReference type="InterPro" id="IPR010592">
    <property type="entry name" value="CypI"/>
</dbReference>
<dbReference type="AlphaFoldDB" id="A0A3P8MFE2"/>
<accession>A0A3P8MFE2</accession>
<protein>
    <submittedName>
        <fullName evidence="1">High affinity transport system protein p37</fullName>
    </submittedName>
</protein>
<proteinExistence type="predicted"/>
<dbReference type="Pfam" id="PF06646">
    <property type="entry name" value="CypI"/>
    <property type="match status" value="1"/>
</dbReference>